<dbReference type="EMBL" id="GGEC01053404">
    <property type="protein sequence ID" value="MBX33888.1"/>
    <property type="molecule type" value="Transcribed_RNA"/>
</dbReference>
<protein>
    <submittedName>
        <fullName evidence="1">TMV resistance protein N</fullName>
    </submittedName>
</protein>
<dbReference type="AlphaFoldDB" id="A0A2P2MUK5"/>
<sequence>MVLGTNAIEGILLDMSGSNNRFCVDLTAFSNIDQVKLIQFLFCQTSGDILGDLQKFPKRWKGKELSIFFNIRTMF</sequence>
<proteinExistence type="predicted"/>
<accession>A0A2P2MUK5</accession>
<evidence type="ECO:0000313" key="1">
    <source>
        <dbReference type="EMBL" id="MBX33888.1"/>
    </source>
</evidence>
<organism evidence="1">
    <name type="scientific">Rhizophora mucronata</name>
    <name type="common">Asiatic mangrove</name>
    <dbReference type="NCBI Taxonomy" id="61149"/>
    <lineage>
        <taxon>Eukaryota</taxon>
        <taxon>Viridiplantae</taxon>
        <taxon>Streptophyta</taxon>
        <taxon>Embryophyta</taxon>
        <taxon>Tracheophyta</taxon>
        <taxon>Spermatophyta</taxon>
        <taxon>Magnoliopsida</taxon>
        <taxon>eudicotyledons</taxon>
        <taxon>Gunneridae</taxon>
        <taxon>Pentapetalae</taxon>
        <taxon>rosids</taxon>
        <taxon>fabids</taxon>
        <taxon>Malpighiales</taxon>
        <taxon>Rhizophoraceae</taxon>
        <taxon>Rhizophora</taxon>
    </lineage>
</organism>
<name>A0A2P2MUK5_RHIMU</name>
<reference evidence="1" key="1">
    <citation type="submission" date="2018-02" db="EMBL/GenBank/DDBJ databases">
        <title>Rhizophora mucronata_Transcriptome.</title>
        <authorList>
            <person name="Meera S.P."/>
            <person name="Sreeshan A."/>
            <person name="Augustine A."/>
        </authorList>
    </citation>
    <scope>NUCLEOTIDE SEQUENCE</scope>
    <source>
        <tissue evidence="1">Leaf</tissue>
    </source>
</reference>